<evidence type="ECO:0008006" key="4">
    <source>
        <dbReference type="Google" id="ProtNLM"/>
    </source>
</evidence>
<feature type="transmembrane region" description="Helical" evidence="1">
    <location>
        <begin position="227"/>
        <end position="249"/>
    </location>
</feature>
<dbReference type="KEGG" id="fmr:Fuma_00206"/>
<evidence type="ECO:0000256" key="1">
    <source>
        <dbReference type="SAM" id="Phobius"/>
    </source>
</evidence>
<dbReference type="EMBL" id="CP017641">
    <property type="protein sequence ID" value="APZ90625.1"/>
    <property type="molecule type" value="Genomic_DNA"/>
</dbReference>
<dbReference type="Proteomes" id="UP000187735">
    <property type="component" value="Chromosome"/>
</dbReference>
<name>A0A1P8W991_9PLAN</name>
<sequence>MTSHILQRLRRTHTSSAASLAVLAFVIAAAISWIQPPTASLHDEFSKLLAADTFVEGRVTNPSHPMWEHFESFHIIQQPSYASKYPPGPGAVLAFGQVVFGRPIVGVWCITALATAAFYWMLLGFMPRRWAFNGGLLFALHPNLQVYLGQCFFVENLALLGGILVFGAVPRLANSVSIFSSALMATGAILLAASRPYEGLMLCILCGGCVIVEWVRKSPPSANQLVFRTILPFSLLMAGGLSLLGWVNYEVTGSPTRMAYQIHEETYGICPLFVWQSPPEDRSYSHPALRAYHADWSMDWFRQQQTFSGILSTKLDMLSDIYFFYVPLPVLFLLLAVPLLRSRKLRQPFVLISLMLCVSAVAVFANPRYLAPTAPLILLLFVQAVRYLHVLARRRLPSIQPVAVVALLLTLKLSLETAHVRGEADQNFGAMRQRVTQQLHEQPGDHLVLVTYGSGHTTHEEWVYNRADIDAARVVWARSLGEERDSKLRAYFSDRTVWQLESNGPGTAISCLTTQTGATPLAKLAAENRPAATLATATRLTQADESGLALSAPKTLP</sequence>
<reference evidence="2 3" key="1">
    <citation type="journal article" date="2016" name="Front. Microbiol.">
        <title>Fuerstia marisgermanicae gen. nov., sp. nov., an Unusual Member of the Phylum Planctomycetes from the German Wadden Sea.</title>
        <authorList>
            <person name="Kohn T."/>
            <person name="Heuer A."/>
            <person name="Jogler M."/>
            <person name="Vollmers J."/>
            <person name="Boedeker C."/>
            <person name="Bunk B."/>
            <person name="Rast P."/>
            <person name="Borchert D."/>
            <person name="Glockner I."/>
            <person name="Freese H.M."/>
            <person name="Klenk H.P."/>
            <person name="Overmann J."/>
            <person name="Kaster A.K."/>
            <person name="Rohde M."/>
            <person name="Wiegand S."/>
            <person name="Jogler C."/>
        </authorList>
    </citation>
    <scope>NUCLEOTIDE SEQUENCE [LARGE SCALE GENOMIC DNA]</scope>
    <source>
        <strain evidence="2 3">NH11</strain>
    </source>
</reference>
<feature type="transmembrane region" description="Helical" evidence="1">
    <location>
        <begin position="321"/>
        <end position="340"/>
    </location>
</feature>
<evidence type="ECO:0000313" key="2">
    <source>
        <dbReference type="EMBL" id="APZ90625.1"/>
    </source>
</evidence>
<accession>A0A1P8W991</accession>
<dbReference type="RefSeq" id="WP_077022493.1">
    <property type="nucleotide sequence ID" value="NZ_CP017641.1"/>
</dbReference>
<feature type="transmembrane region" description="Helical" evidence="1">
    <location>
        <begin position="105"/>
        <end position="126"/>
    </location>
</feature>
<keyword evidence="1" id="KW-0812">Transmembrane</keyword>
<gene>
    <name evidence="2" type="ORF">Fuma_00206</name>
</gene>
<dbReference type="OrthoDB" id="269527at2"/>
<keyword evidence="1" id="KW-0472">Membrane</keyword>
<feature type="transmembrane region" description="Helical" evidence="1">
    <location>
        <begin position="16"/>
        <end position="34"/>
    </location>
</feature>
<feature type="transmembrane region" description="Helical" evidence="1">
    <location>
        <begin position="347"/>
        <end position="364"/>
    </location>
</feature>
<keyword evidence="1" id="KW-1133">Transmembrane helix</keyword>
<dbReference type="STRING" id="1891926.Fuma_00206"/>
<keyword evidence="3" id="KW-1185">Reference proteome</keyword>
<evidence type="ECO:0000313" key="3">
    <source>
        <dbReference type="Proteomes" id="UP000187735"/>
    </source>
</evidence>
<proteinExistence type="predicted"/>
<protein>
    <recommendedName>
        <fullName evidence="4">Dolichyl-phosphate-mannose-protein mannosyltransferase</fullName>
    </recommendedName>
</protein>
<feature type="transmembrane region" description="Helical" evidence="1">
    <location>
        <begin position="176"/>
        <end position="193"/>
    </location>
</feature>
<organism evidence="2 3">
    <name type="scientific">Fuerstiella marisgermanici</name>
    <dbReference type="NCBI Taxonomy" id="1891926"/>
    <lineage>
        <taxon>Bacteria</taxon>
        <taxon>Pseudomonadati</taxon>
        <taxon>Planctomycetota</taxon>
        <taxon>Planctomycetia</taxon>
        <taxon>Planctomycetales</taxon>
        <taxon>Planctomycetaceae</taxon>
        <taxon>Fuerstiella</taxon>
    </lineage>
</organism>
<dbReference type="AlphaFoldDB" id="A0A1P8W991"/>
<feature type="transmembrane region" description="Helical" evidence="1">
    <location>
        <begin position="146"/>
        <end position="169"/>
    </location>
</feature>